<feature type="transmembrane region" description="Helical" evidence="2">
    <location>
        <begin position="247"/>
        <end position="268"/>
    </location>
</feature>
<dbReference type="CDD" id="cd03392">
    <property type="entry name" value="PAP2_like_2"/>
    <property type="match status" value="1"/>
</dbReference>
<dbReference type="EMBL" id="JAFFZN010000036">
    <property type="protein sequence ID" value="MBO8189493.1"/>
    <property type="molecule type" value="Genomic_DNA"/>
</dbReference>
<evidence type="ECO:0000313" key="5">
    <source>
        <dbReference type="Proteomes" id="UP001518976"/>
    </source>
</evidence>
<organism evidence="4 5">
    <name type="scientific">Streptomyces spirodelae</name>
    <dbReference type="NCBI Taxonomy" id="2812904"/>
    <lineage>
        <taxon>Bacteria</taxon>
        <taxon>Bacillati</taxon>
        <taxon>Actinomycetota</taxon>
        <taxon>Actinomycetes</taxon>
        <taxon>Kitasatosporales</taxon>
        <taxon>Streptomycetaceae</taxon>
        <taxon>Streptomyces</taxon>
    </lineage>
</organism>
<gene>
    <name evidence="4" type="ORF">JW592_29185</name>
</gene>
<keyword evidence="2" id="KW-0472">Membrane</keyword>
<sequence>MSGQSPLEPAEAVVGQTAEAVVGQTPEALVGQTAEAPEAARTEAAGGAPAAAEPVDPRRLLKRLAPVPVPVPPGSETRPRRAPDGPLERSARTGALPWGAALLASLLLFAVISFAVCVTGAGFVDRPVLNAAVQHRQAALDGPLTYVSHASNGPLLVCAVLLALWLSWRDASWRPLLLVGGVGALSIVAATVAKELSDRARPPARLWEISESGFCYPSRHTVVATAVLLGLAYVLAARIASRAARAALWTGAVVLSLLAGASRVYLGVHWPTDVLAGLTLGAAVMLVVVVVHVLCATRGARRVAR</sequence>
<dbReference type="PANTHER" id="PTHR14969">
    <property type="entry name" value="SPHINGOSINE-1-PHOSPHATE PHOSPHOHYDROLASE"/>
    <property type="match status" value="1"/>
</dbReference>
<evidence type="ECO:0000256" key="2">
    <source>
        <dbReference type="SAM" id="Phobius"/>
    </source>
</evidence>
<evidence type="ECO:0000313" key="4">
    <source>
        <dbReference type="EMBL" id="MBO8189493.1"/>
    </source>
</evidence>
<feature type="transmembrane region" description="Helical" evidence="2">
    <location>
        <begin position="175"/>
        <end position="193"/>
    </location>
</feature>
<protein>
    <submittedName>
        <fullName evidence="4">Phosphatase PAP2 family protein</fullName>
    </submittedName>
</protein>
<reference evidence="4 5" key="1">
    <citation type="submission" date="2021-02" db="EMBL/GenBank/DDBJ databases">
        <title>Streptomyces spirodelae sp. nov., isolated from duckweed.</title>
        <authorList>
            <person name="Saimee Y."/>
            <person name="Duangmal K."/>
        </authorList>
    </citation>
    <scope>NUCLEOTIDE SEQUENCE [LARGE SCALE GENOMIC DNA]</scope>
    <source>
        <strain evidence="4 5">DW4-2</strain>
    </source>
</reference>
<feature type="compositionally biased region" description="Basic and acidic residues" evidence="1">
    <location>
        <begin position="77"/>
        <end position="90"/>
    </location>
</feature>
<comment type="caution">
    <text evidence="4">The sequence shown here is derived from an EMBL/GenBank/DDBJ whole genome shotgun (WGS) entry which is preliminary data.</text>
</comment>
<dbReference type="Pfam" id="PF01569">
    <property type="entry name" value="PAP2"/>
    <property type="match status" value="1"/>
</dbReference>
<feature type="transmembrane region" description="Helical" evidence="2">
    <location>
        <begin position="222"/>
        <end position="240"/>
    </location>
</feature>
<dbReference type="InterPro" id="IPR000326">
    <property type="entry name" value="PAP2/HPO"/>
</dbReference>
<dbReference type="Gene3D" id="1.20.144.10">
    <property type="entry name" value="Phosphatidic acid phosphatase type 2/haloperoxidase"/>
    <property type="match status" value="1"/>
</dbReference>
<dbReference type="SUPFAM" id="SSF48317">
    <property type="entry name" value="Acid phosphatase/Vanadium-dependent haloperoxidase"/>
    <property type="match status" value="1"/>
</dbReference>
<keyword evidence="2" id="KW-1133">Transmembrane helix</keyword>
<feature type="transmembrane region" description="Helical" evidence="2">
    <location>
        <begin position="144"/>
        <end position="168"/>
    </location>
</feature>
<dbReference type="Proteomes" id="UP001518976">
    <property type="component" value="Unassembled WGS sequence"/>
</dbReference>
<dbReference type="SMART" id="SM00014">
    <property type="entry name" value="acidPPc"/>
    <property type="match status" value="1"/>
</dbReference>
<name>A0ABS3X284_9ACTN</name>
<keyword evidence="2" id="KW-0812">Transmembrane</keyword>
<evidence type="ECO:0000256" key="1">
    <source>
        <dbReference type="SAM" id="MobiDB-lite"/>
    </source>
</evidence>
<dbReference type="InterPro" id="IPR036938">
    <property type="entry name" value="PAP2/HPO_sf"/>
</dbReference>
<feature type="compositionally biased region" description="Low complexity" evidence="1">
    <location>
        <begin position="33"/>
        <end position="53"/>
    </location>
</feature>
<feature type="region of interest" description="Disordered" evidence="1">
    <location>
        <begin position="24"/>
        <end position="90"/>
    </location>
</feature>
<feature type="transmembrane region" description="Helical" evidence="2">
    <location>
        <begin position="274"/>
        <end position="295"/>
    </location>
</feature>
<feature type="transmembrane region" description="Helical" evidence="2">
    <location>
        <begin position="98"/>
        <end position="124"/>
    </location>
</feature>
<evidence type="ECO:0000259" key="3">
    <source>
        <dbReference type="SMART" id="SM00014"/>
    </source>
</evidence>
<dbReference type="PANTHER" id="PTHR14969:SF13">
    <property type="entry name" value="AT30094P"/>
    <property type="match status" value="1"/>
</dbReference>
<accession>A0ABS3X284</accession>
<proteinExistence type="predicted"/>
<keyword evidence="5" id="KW-1185">Reference proteome</keyword>
<feature type="domain" description="Phosphatidic acid phosphatase type 2/haloperoxidase" evidence="3">
    <location>
        <begin position="176"/>
        <end position="289"/>
    </location>
</feature>
<dbReference type="RefSeq" id="WP_209268257.1">
    <property type="nucleotide sequence ID" value="NZ_JAFFZN010000036.1"/>
</dbReference>